<dbReference type="AlphaFoldDB" id="F5L4H2"/>
<feature type="binding site" evidence="2">
    <location>
        <position position="98"/>
    </location>
    <ligand>
        <name>substrate</name>
    </ligand>
</feature>
<gene>
    <name evidence="4" type="ORF">CathTA2_0685</name>
</gene>
<evidence type="ECO:0000313" key="5">
    <source>
        <dbReference type="Proteomes" id="UP000010716"/>
    </source>
</evidence>
<dbReference type="Gene3D" id="3.40.50.1820">
    <property type="entry name" value="alpha/beta hydrolase"/>
    <property type="match status" value="1"/>
</dbReference>
<dbReference type="eggNOG" id="COG1647">
    <property type="taxonomic scope" value="Bacteria"/>
</dbReference>
<dbReference type="PANTHER" id="PTHR11614">
    <property type="entry name" value="PHOSPHOLIPASE-RELATED"/>
    <property type="match status" value="1"/>
</dbReference>
<dbReference type="Pfam" id="PF12146">
    <property type="entry name" value="Hydrolase_4"/>
    <property type="match status" value="1"/>
</dbReference>
<feature type="active site" description="Nucleophile" evidence="1">
    <location>
        <position position="97"/>
    </location>
</feature>
<evidence type="ECO:0000313" key="4">
    <source>
        <dbReference type="EMBL" id="EGL83752.1"/>
    </source>
</evidence>
<comment type="caution">
    <text evidence="4">The sequence shown here is derived from an EMBL/GenBank/DDBJ whole genome shotgun (WGS) entry which is preliminary data.</text>
</comment>
<dbReference type="Proteomes" id="UP000010716">
    <property type="component" value="Unassembled WGS sequence"/>
</dbReference>
<dbReference type="GO" id="GO:0052689">
    <property type="term" value="F:carboxylic ester hydrolase activity"/>
    <property type="evidence" value="ECO:0007669"/>
    <property type="project" value="InterPro"/>
</dbReference>
<dbReference type="InterPro" id="IPR051044">
    <property type="entry name" value="MAG_DAG_Lipase"/>
</dbReference>
<name>F5L4H2_CALTT</name>
<dbReference type="ESTHER" id="9baci-f5l4h2">
    <property type="family name" value="CarbLipBact_2"/>
</dbReference>
<protein>
    <submittedName>
        <fullName evidence="4">Carboxylesterase</fullName>
    </submittedName>
</protein>
<feature type="active site" description="Charge relay system" evidence="1">
    <location>
        <position position="196"/>
    </location>
</feature>
<dbReference type="SUPFAM" id="SSF53474">
    <property type="entry name" value="alpha/beta-Hydrolases"/>
    <property type="match status" value="1"/>
</dbReference>
<evidence type="ECO:0000259" key="3">
    <source>
        <dbReference type="Pfam" id="PF12146"/>
    </source>
</evidence>
<dbReference type="InterPro" id="IPR029058">
    <property type="entry name" value="AB_hydrolase_fold"/>
</dbReference>
<feature type="active site" description="Charge relay system" evidence="1">
    <location>
        <position position="226"/>
    </location>
</feature>
<feature type="domain" description="Serine aminopeptidase S33" evidence="3">
    <location>
        <begin position="22"/>
        <end position="232"/>
    </location>
</feature>
<feature type="binding site" evidence="2">
    <location>
        <position position="28"/>
    </location>
    <ligand>
        <name>substrate</name>
    </ligand>
</feature>
<organism evidence="4 5">
    <name type="scientific">Caldalkalibacillus thermarum (strain TA2.A1)</name>
    <dbReference type="NCBI Taxonomy" id="986075"/>
    <lineage>
        <taxon>Bacteria</taxon>
        <taxon>Bacillati</taxon>
        <taxon>Bacillota</taxon>
        <taxon>Bacilli</taxon>
        <taxon>Bacillales</taxon>
        <taxon>Bacillaceae</taxon>
        <taxon>Caldalkalibacillus</taxon>
    </lineage>
</organism>
<reference evidence="4 5" key="1">
    <citation type="journal article" date="2011" name="J. Bacteriol.">
        <title>Draft genome sequence of the thermoalkaliphilic Caldalkalibacillus thermarum strain TA2.A1.</title>
        <authorList>
            <person name="Kalamorz F."/>
            <person name="Keis S."/>
            <person name="McMillan D.G."/>
            <person name="Olsson K."/>
            <person name="Stanton J.A."/>
            <person name="Stockwell P."/>
            <person name="Black M.A."/>
            <person name="Klingeman D.M."/>
            <person name="Land M.L."/>
            <person name="Han C.S."/>
            <person name="Martin S.L."/>
            <person name="Becher S.A."/>
            <person name="Peddie C.J."/>
            <person name="Morgan H.W."/>
            <person name="Matthies D."/>
            <person name="Preiss L."/>
            <person name="Meier T."/>
            <person name="Brown S.D."/>
            <person name="Cook G.M."/>
        </authorList>
    </citation>
    <scope>NUCLEOTIDE SEQUENCE [LARGE SCALE GENOMIC DNA]</scope>
    <source>
        <strain evidence="4 5">TA2.A1</strain>
    </source>
</reference>
<dbReference type="InterPro" id="IPR022742">
    <property type="entry name" value="Hydrolase_4"/>
</dbReference>
<evidence type="ECO:0000256" key="1">
    <source>
        <dbReference type="PIRSR" id="PIRSR017388-1"/>
    </source>
</evidence>
<dbReference type="InterPro" id="IPR012354">
    <property type="entry name" value="Esterase_lipase"/>
</dbReference>
<dbReference type="PIRSF" id="PIRSF017388">
    <property type="entry name" value="Esterase_lipase"/>
    <property type="match status" value="1"/>
</dbReference>
<dbReference type="EMBL" id="AFCE01000084">
    <property type="protein sequence ID" value="EGL83752.1"/>
    <property type="molecule type" value="Genomic_DNA"/>
</dbReference>
<evidence type="ECO:0000256" key="2">
    <source>
        <dbReference type="PIRSR" id="PIRSR017388-2"/>
    </source>
</evidence>
<accession>F5L4H2</accession>
<sequence length="258" mass="29126">MRHMQAQPAPFLFKADDSTTGVLLIHGFTGTTLELKPLGRHLHAAGWTVHAPLLKGHGVTPEEMGCTTWVDWFVSARDGYRLLREEGCELVVVVGLSMGGLLALKIAQHEPVAGIVTLCAPLKVRDPRLSLARYLQYMFPYAKRRGRKADHIEPHLYVYERTPVSCVVSLEELMHNVRYVLPRLKQPALIIQAVQDETVHPASGQMLYEQIGSADKELVLFEQSGHIITLDREQDRLHETVTQFIRRIESNTRSHPNT</sequence>
<proteinExistence type="predicted"/>